<name>A0AAD8JDM3_9APIA</name>
<evidence type="ECO:0000313" key="3">
    <source>
        <dbReference type="Proteomes" id="UP001237642"/>
    </source>
</evidence>
<dbReference type="InterPro" id="IPR050823">
    <property type="entry name" value="Plant_Ser_Thr_Prot_Kinase"/>
</dbReference>
<comment type="caution">
    <text evidence="2">The sequence shown here is derived from an EMBL/GenBank/DDBJ whole genome shotgun (WGS) entry which is preliminary data.</text>
</comment>
<evidence type="ECO:0000313" key="2">
    <source>
        <dbReference type="EMBL" id="KAK1401796.1"/>
    </source>
</evidence>
<dbReference type="Gene3D" id="3.30.200.20">
    <property type="entry name" value="Phosphorylase Kinase, domain 1"/>
    <property type="match status" value="1"/>
</dbReference>
<organism evidence="2 3">
    <name type="scientific">Heracleum sosnowskyi</name>
    <dbReference type="NCBI Taxonomy" id="360622"/>
    <lineage>
        <taxon>Eukaryota</taxon>
        <taxon>Viridiplantae</taxon>
        <taxon>Streptophyta</taxon>
        <taxon>Embryophyta</taxon>
        <taxon>Tracheophyta</taxon>
        <taxon>Spermatophyta</taxon>
        <taxon>Magnoliopsida</taxon>
        <taxon>eudicotyledons</taxon>
        <taxon>Gunneridae</taxon>
        <taxon>Pentapetalae</taxon>
        <taxon>asterids</taxon>
        <taxon>campanulids</taxon>
        <taxon>Apiales</taxon>
        <taxon>Apiaceae</taxon>
        <taxon>Apioideae</taxon>
        <taxon>apioid superclade</taxon>
        <taxon>Tordylieae</taxon>
        <taxon>Tordyliinae</taxon>
        <taxon>Heracleum</taxon>
    </lineage>
</organism>
<reference evidence="2" key="2">
    <citation type="submission" date="2023-05" db="EMBL/GenBank/DDBJ databases">
        <authorList>
            <person name="Schelkunov M.I."/>
        </authorList>
    </citation>
    <scope>NUCLEOTIDE SEQUENCE</scope>
    <source>
        <strain evidence="2">Hsosn_3</strain>
        <tissue evidence="2">Leaf</tissue>
    </source>
</reference>
<gene>
    <name evidence="2" type="ORF">POM88_001401</name>
</gene>
<feature type="compositionally biased region" description="Low complexity" evidence="1">
    <location>
        <begin position="32"/>
        <end position="41"/>
    </location>
</feature>
<dbReference type="SUPFAM" id="SSF56112">
    <property type="entry name" value="Protein kinase-like (PK-like)"/>
    <property type="match status" value="1"/>
</dbReference>
<protein>
    <submittedName>
        <fullName evidence="2">Uncharacterized protein</fullName>
    </submittedName>
</protein>
<sequence>MSWLLHGNSDSGYYWLLNKKTTSSLSNKRQDSSSPSKKSVSLSFNKTVVAPEGEISVSNTLRAFSYHDLKNAAKNFRSDSLLGEGGFGWVYKAWKLSRSQRMACIS</sequence>
<feature type="region of interest" description="Disordered" evidence="1">
    <location>
        <begin position="22"/>
        <end position="41"/>
    </location>
</feature>
<proteinExistence type="predicted"/>
<reference evidence="2" key="1">
    <citation type="submission" date="2023-02" db="EMBL/GenBank/DDBJ databases">
        <title>Genome of toxic invasive species Heracleum sosnowskyi carries increased number of genes despite the absence of recent whole-genome duplications.</title>
        <authorList>
            <person name="Schelkunov M."/>
            <person name="Shtratnikova V."/>
            <person name="Makarenko M."/>
            <person name="Klepikova A."/>
            <person name="Omelchenko D."/>
            <person name="Novikova G."/>
            <person name="Obukhova E."/>
            <person name="Bogdanov V."/>
            <person name="Penin A."/>
            <person name="Logacheva M."/>
        </authorList>
    </citation>
    <scope>NUCLEOTIDE SEQUENCE</scope>
    <source>
        <strain evidence="2">Hsosn_3</strain>
        <tissue evidence="2">Leaf</tissue>
    </source>
</reference>
<dbReference type="InterPro" id="IPR011009">
    <property type="entry name" value="Kinase-like_dom_sf"/>
</dbReference>
<accession>A0AAD8JDM3</accession>
<evidence type="ECO:0000256" key="1">
    <source>
        <dbReference type="SAM" id="MobiDB-lite"/>
    </source>
</evidence>
<dbReference type="EMBL" id="JAUIZM010000001">
    <property type="protein sequence ID" value="KAK1401796.1"/>
    <property type="molecule type" value="Genomic_DNA"/>
</dbReference>
<keyword evidence="3" id="KW-1185">Reference proteome</keyword>
<dbReference type="Proteomes" id="UP001237642">
    <property type="component" value="Unassembled WGS sequence"/>
</dbReference>
<dbReference type="PANTHER" id="PTHR45621">
    <property type="entry name" value="OS01G0588500 PROTEIN-RELATED"/>
    <property type="match status" value="1"/>
</dbReference>
<dbReference type="AlphaFoldDB" id="A0AAD8JDM3"/>